<dbReference type="PANTHER" id="PTHR40036">
    <property type="entry name" value="MACROCIN O-METHYLTRANSFERASE"/>
    <property type="match status" value="1"/>
</dbReference>
<accession>A0ABM6NAC6</accession>
<dbReference type="Pfam" id="PF05711">
    <property type="entry name" value="TylF"/>
    <property type="match status" value="1"/>
</dbReference>
<proteinExistence type="predicted"/>
<dbReference type="Gene3D" id="3.40.50.720">
    <property type="entry name" value="NAD(P)-binding Rossmann-like Domain"/>
    <property type="match status" value="1"/>
</dbReference>
<evidence type="ECO:0008006" key="3">
    <source>
        <dbReference type="Google" id="ProtNLM"/>
    </source>
</evidence>
<name>A0ABM6NAC6_PSEO7</name>
<dbReference type="Proteomes" id="UP000016521">
    <property type="component" value="Chromosome I"/>
</dbReference>
<dbReference type="Gene3D" id="3.40.50.150">
    <property type="entry name" value="Vaccinia Virus protein VP39"/>
    <property type="match status" value="1"/>
</dbReference>
<dbReference type="InterPro" id="IPR036291">
    <property type="entry name" value="NAD(P)-bd_dom_sf"/>
</dbReference>
<protein>
    <recommendedName>
        <fullName evidence="3">Class I SAM-dependent methyltransferase</fullName>
    </recommendedName>
</protein>
<organism evidence="1 2">
    <name type="scientific">Pseudoalteromonas piscicida</name>
    <dbReference type="NCBI Taxonomy" id="43662"/>
    <lineage>
        <taxon>Bacteria</taxon>
        <taxon>Pseudomonadati</taxon>
        <taxon>Pseudomonadota</taxon>
        <taxon>Gammaproteobacteria</taxon>
        <taxon>Alteromonadales</taxon>
        <taxon>Pseudoalteromonadaceae</taxon>
        <taxon>Pseudoalteromonas</taxon>
    </lineage>
</organism>
<dbReference type="SUPFAM" id="SSF51735">
    <property type="entry name" value="NAD(P)-binding Rossmann-fold domains"/>
    <property type="match status" value="1"/>
</dbReference>
<dbReference type="InterPro" id="IPR029063">
    <property type="entry name" value="SAM-dependent_MTases_sf"/>
</dbReference>
<dbReference type="InterPro" id="IPR008884">
    <property type="entry name" value="TylF_MeTrfase"/>
</dbReference>
<dbReference type="RefSeq" id="WP_010369218.1">
    <property type="nucleotide sequence ID" value="NZ_CP011924.1"/>
</dbReference>
<sequence>MRVIIFGTGKGGQNTLQLFLNQQGHEVVCLIDNNAALWGSMREGVEIKGPDVLPSLSCDQIIIASQYHKEIKPQLLSLGVLEEKIYVAHHNMMNGFSLEFGIFTGYPQGKAPDVHTYFSFREDVLRTLAMQVELVMANQVAGNIAEFGCGTGQSSYMLARTLRDCSQYYNMPAKHLHLFDSFEGLPASTHDIDLESPLVQSNVWGEGACADISAQQLADTLNTQLKFSDFSIYQGWFEETMVQIKPEERFALLHLDCDLYESTYQVLDYMFTNELLSKGAILLFDDWSCNGNLPEFGQQRAWADICNKYNIEFEPRGHYGIGSYILAIRGYSKKSASNT</sequence>
<dbReference type="EMBL" id="CP011924">
    <property type="protein sequence ID" value="ATD05812.1"/>
    <property type="molecule type" value="Genomic_DNA"/>
</dbReference>
<keyword evidence="2" id="KW-1185">Reference proteome</keyword>
<dbReference type="SUPFAM" id="SSF53335">
    <property type="entry name" value="S-adenosyl-L-methionine-dependent methyltransferases"/>
    <property type="match status" value="1"/>
</dbReference>
<evidence type="ECO:0000313" key="1">
    <source>
        <dbReference type="EMBL" id="ATD05812.1"/>
    </source>
</evidence>
<reference evidence="1 2" key="1">
    <citation type="submission" date="2015-06" db="EMBL/GenBank/DDBJ databases">
        <authorList>
            <person name="Xie B.-B."/>
            <person name="Rong J.-C."/>
            <person name="Qin Q.-L."/>
            <person name="Zhang Y.-Z."/>
        </authorList>
    </citation>
    <scope>NUCLEOTIDE SEQUENCE [LARGE SCALE GENOMIC DNA]</scope>
    <source>
        <strain evidence="1 2">JCM 20779</strain>
    </source>
</reference>
<evidence type="ECO:0000313" key="2">
    <source>
        <dbReference type="Proteomes" id="UP000016521"/>
    </source>
</evidence>
<dbReference type="PANTHER" id="PTHR40036:SF1">
    <property type="entry name" value="MACROCIN O-METHYLTRANSFERASE"/>
    <property type="match status" value="1"/>
</dbReference>
<gene>
    <name evidence="1" type="ORF">PPIS_a0535</name>
</gene>